<dbReference type="Gene3D" id="6.10.340.10">
    <property type="match status" value="1"/>
</dbReference>
<evidence type="ECO:0000256" key="2">
    <source>
        <dbReference type="ARBA" id="ARBA00004236"/>
    </source>
</evidence>
<keyword evidence="6 12" id="KW-0812">Transmembrane</keyword>
<evidence type="ECO:0000256" key="10">
    <source>
        <dbReference type="ARBA" id="ARBA00023136"/>
    </source>
</evidence>
<dbReference type="Pfam" id="PF00512">
    <property type="entry name" value="HisKA"/>
    <property type="match status" value="1"/>
</dbReference>
<dbReference type="PANTHER" id="PTHR45436:SF5">
    <property type="entry name" value="SENSOR HISTIDINE KINASE TRCS"/>
    <property type="match status" value="1"/>
</dbReference>
<evidence type="ECO:0000259" key="14">
    <source>
        <dbReference type="PROSITE" id="PS50885"/>
    </source>
</evidence>
<name>A0A919GF05_9ACTN</name>
<dbReference type="GO" id="GO:0000155">
    <property type="term" value="F:phosphorelay sensor kinase activity"/>
    <property type="evidence" value="ECO:0007669"/>
    <property type="project" value="InterPro"/>
</dbReference>
<dbReference type="PANTHER" id="PTHR45436">
    <property type="entry name" value="SENSOR HISTIDINE KINASE YKOH"/>
    <property type="match status" value="1"/>
</dbReference>
<dbReference type="Gene3D" id="3.30.565.10">
    <property type="entry name" value="Histidine kinase-like ATPase, C-terminal domain"/>
    <property type="match status" value="1"/>
</dbReference>
<dbReference type="EC" id="2.7.13.3" evidence="3"/>
<dbReference type="SUPFAM" id="SSF47384">
    <property type="entry name" value="Homodimeric domain of signal transducing histidine kinase"/>
    <property type="match status" value="1"/>
</dbReference>
<evidence type="ECO:0000256" key="4">
    <source>
        <dbReference type="ARBA" id="ARBA00022553"/>
    </source>
</evidence>
<feature type="region of interest" description="Disordered" evidence="11">
    <location>
        <begin position="327"/>
        <end position="380"/>
    </location>
</feature>
<dbReference type="InterPro" id="IPR003660">
    <property type="entry name" value="HAMP_dom"/>
</dbReference>
<feature type="compositionally biased region" description="Pro residues" evidence="11">
    <location>
        <begin position="339"/>
        <end position="370"/>
    </location>
</feature>
<keyword evidence="16" id="KW-1185">Reference proteome</keyword>
<keyword evidence="4" id="KW-0597">Phosphoprotein</keyword>
<evidence type="ECO:0000256" key="7">
    <source>
        <dbReference type="ARBA" id="ARBA00022777"/>
    </source>
</evidence>
<feature type="domain" description="Histidine kinase" evidence="13">
    <location>
        <begin position="237"/>
        <end position="497"/>
    </location>
</feature>
<dbReference type="AlphaFoldDB" id="A0A919GF05"/>
<proteinExistence type="predicted"/>
<dbReference type="InterPro" id="IPR003594">
    <property type="entry name" value="HATPase_dom"/>
</dbReference>
<dbReference type="CDD" id="cd00082">
    <property type="entry name" value="HisKA"/>
    <property type="match status" value="1"/>
</dbReference>
<evidence type="ECO:0000256" key="3">
    <source>
        <dbReference type="ARBA" id="ARBA00012438"/>
    </source>
</evidence>
<dbReference type="RefSeq" id="WP_190215056.1">
    <property type="nucleotide sequence ID" value="NZ_BNBO01000067.1"/>
</dbReference>
<evidence type="ECO:0000256" key="11">
    <source>
        <dbReference type="SAM" id="MobiDB-lite"/>
    </source>
</evidence>
<evidence type="ECO:0000313" key="16">
    <source>
        <dbReference type="Proteomes" id="UP000617734"/>
    </source>
</evidence>
<evidence type="ECO:0000256" key="8">
    <source>
        <dbReference type="ARBA" id="ARBA00022989"/>
    </source>
</evidence>
<comment type="caution">
    <text evidence="15">The sequence shown here is derived from an EMBL/GenBank/DDBJ whole genome shotgun (WGS) entry which is preliminary data.</text>
</comment>
<evidence type="ECO:0000256" key="6">
    <source>
        <dbReference type="ARBA" id="ARBA00022692"/>
    </source>
</evidence>
<dbReference type="InterPro" id="IPR050428">
    <property type="entry name" value="TCS_sensor_his_kinase"/>
</dbReference>
<keyword evidence="5" id="KW-0808">Transferase</keyword>
<dbReference type="Pfam" id="PF02518">
    <property type="entry name" value="HATPase_c"/>
    <property type="match status" value="1"/>
</dbReference>
<evidence type="ECO:0000313" key="15">
    <source>
        <dbReference type="EMBL" id="GHH83647.1"/>
    </source>
</evidence>
<dbReference type="PROSITE" id="PS50885">
    <property type="entry name" value="HAMP"/>
    <property type="match status" value="1"/>
</dbReference>
<comment type="subcellular location">
    <subcellularLocation>
        <location evidence="2">Cell membrane</location>
    </subcellularLocation>
</comment>
<comment type="catalytic activity">
    <reaction evidence="1">
        <text>ATP + protein L-histidine = ADP + protein N-phospho-L-histidine.</text>
        <dbReference type="EC" id="2.7.13.3"/>
    </reaction>
</comment>
<dbReference type="PRINTS" id="PR00344">
    <property type="entry name" value="BCTRLSENSOR"/>
</dbReference>
<dbReference type="InterPro" id="IPR036097">
    <property type="entry name" value="HisK_dim/P_sf"/>
</dbReference>
<dbReference type="Gene3D" id="1.10.287.130">
    <property type="match status" value="1"/>
</dbReference>
<dbReference type="EMBL" id="BNBO01000067">
    <property type="protein sequence ID" value="GHH83647.1"/>
    <property type="molecule type" value="Genomic_DNA"/>
</dbReference>
<feature type="transmembrane region" description="Helical" evidence="12">
    <location>
        <begin position="158"/>
        <end position="176"/>
    </location>
</feature>
<dbReference type="InterPro" id="IPR004358">
    <property type="entry name" value="Sig_transdc_His_kin-like_C"/>
</dbReference>
<evidence type="ECO:0000256" key="12">
    <source>
        <dbReference type="SAM" id="Phobius"/>
    </source>
</evidence>
<reference evidence="15" key="1">
    <citation type="journal article" date="2014" name="Int. J. Syst. Evol. Microbiol.">
        <title>Complete genome sequence of Corynebacterium casei LMG S-19264T (=DSM 44701T), isolated from a smear-ripened cheese.</title>
        <authorList>
            <consortium name="US DOE Joint Genome Institute (JGI-PGF)"/>
            <person name="Walter F."/>
            <person name="Albersmeier A."/>
            <person name="Kalinowski J."/>
            <person name="Ruckert C."/>
        </authorList>
    </citation>
    <scope>NUCLEOTIDE SEQUENCE</scope>
    <source>
        <strain evidence="15">JCM 4646</strain>
    </source>
</reference>
<dbReference type="SMART" id="SM00387">
    <property type="entry name" value="HATPase_c"/>
    <property type="match status" value="1"/>
</dbReference>
<dbReference type="Proteomes" id="UP000617734">
    <property type="component" value="Unassembled WGS sequence"/>
</dbReference>
<dbReference type="GO" id="GO:0005886">
    <property type="term" value="C:plasma membrane"/>
    <property type="evidence" value="ECO:0007669"/>
    <property type="project" value="UniProtKB-SubCell"/>
</dbReference>
<dbReference type="InterPro" id="IPR036890">
    <property type="entry name" value="HATPase_C_sf"/>
</dbReference>
<evidence type="ECO:0000256" key="1">
    <source>
        <dbReference type="ARBA" id="ARBA00000085"/>
    </source>
</evidence>
<dbReference type="SMART" id="SM00388">
    <property type="entry name" value="HisKA"/>
    <property type="match status" value="1"/>
</dbReference>
<accession>A0A919GF05</accession>
<keyword evidence="8 12" id="KW-1133">Transmembrane helix</keyword>
<evidence type="ECO:0000256" key="5">
    <source>
        <dbReference type="ARBA" id="ARBA00022679"/>
    </source>
</evidence>
<keyword evidence="7 15" id="KW-0418">Kinase</keyword>
<protein>
    <recommendedName>
        <fullName evidence="3">histidine kinase</fullName>
        <ecNumber evidence="3">2.7.13.3</ecNumber>
    </recommendedName>
</protein>
<keyword evidence="10 12" id="KW-0472">Membrane</keyword>
<dbReference type="InterPro" id="IPR005467">
    <property type="entry name" value="His_kinase_dom"/>
</dbReference>
<gene>
    <name evidence="15" type="ORF">GCM10018781_71290</name>
</gene>
<evidence type="ECO:0000259" key="13">
    <source>
        <dbReference type="PROSITE" id="PS50109"/>
    </source>
</evidence>
<organism evidence="15 16">
    <name type="scientific">Kitasatospora indigofera</name>
    <dbReference type="NCBI Taxonomy" id="67307"/>
    <lineage>
        <taxon>Bacteria</taxon>
        <taxon>Bacillati</taxon>
        <taxon>Actinomycetota</taxon>
        <taxon>Actinomycetes</taxon>
        <taxon>Kitasatosporales</taxon>
        <taxon>Streptomycetaceae</taxon>
        <taxon>Kitasatospora</taxon>
    </lineage>
</organism>
<reference evidence="15" key="2">
    <citation type="submission" date="2020-09" db="EMBL/GenBank/DDBJ databases">
        <authorList>
            <person name="Sun Q."/>
            <person name="Ohkuma M."/>
        </authorList>
    </citation>
    <scope>NUCLEOTIDE SEQUENCE</scope>
    <source>
        <strain evidence="15">JCM 4646</strain>
    </source>
</reference>
<keyword evidence="9" id="KW-0902">Two-component regulatory system</keyword>
<dbReference type="FunFam" id="1.10.287.130:FF:000001">
    <property type="entry name" value="Two-component sensor histidine kinase"/>
    <property type="match status" value="1"/>
</dbReference>
<dbReference type="GeneID" id="95357384"/>
<evidence type="ECO:0000256" key="9">
    <source>
        <dbReference type="ARBA" id="ARBA00023012"/>
    </source>
</evidence>
<sequence>MSRGHSSGGSLTRNIVGSTTAVAALAVLLTGLVTWQTAAHGAEQREREQLTRQATVLSRVPDLSPLLFNGAQALGGPNGEEFAVLTPDGRVAGAATPALDLASRAELLAGRPVSTTGVLAGQEVLLVGRPGPRGGAVVLTEPYSVVERNTGRIRRSTVLPLVAGLLGAALAGALLARRTARPLVAAARAAHRLADGERGVGAVVDGPREAAEIIRALNVLDASLARSENRQRDFLLSVSHELRTPLTALQGYAEALADGLIEPERLPEVGRILAGETLRLDRFLGDLLDLARLEAEDFRLDTGRTDLSALVAEAAAFWAGPGEGQGVRPRVELAAGPEPVGPGSPGPEPAGPGSPGPEPVGPGSPGPEPAGPGSAGPPVLVDTDAFRVRQLIDGLVRNALRVTPAGGDLVLAVRPAAGGGAHLEVRDSGPGLTDDDVRVAFDGGALYERYRATRPVGSGLGLAIAHRLSGLLGGTIRVEGHGPEGGAVFTVTLPPTVG</sequence>
<dbReference type="PROSITE" id="PS50109">
    <property type="entry name" value="HIS_KIN"/>
    <property type="match status" value="1"/>
</dbReference>
<feature type="transmembrane region" description="Helical" evidence="12">
    <location>
        <begin position="15"/>
        <end position="35"/>
    </location>
</feature>
<dbReference type="SUPFAM" id="SSF55874">
    <property type="entry name" value="ATPase domain of HSP90 chaperone/DNA topoisomerase II/histidine kinase"/>
    <property type="match status" value="1"/>
</dbReference>
<dbReference type="InterPro" id="IPR003661">
    <property type="entry name" value="HisK_dim/P_dom"/>
</dbReference>
<feature type="domain" description="HAMP" evidence="14">
    <location>
        <begin position="177"/>
        <end position="229"/>
    </location>
</feature>